<keyword evidence="2" id="KW-1185">Reference proteome</keyword>
<reference evidence="1 2" key="1">
    <citation type="submission" date="2020-01" db="EMBL/GenBank/DDBJ databases">
        <title>Patterns of diversity and host range of bacteriophage communities associated with bean-nodulatin bacteria.</title>
        <authorList>
            <person name="Vann Cauwenberghe J."/>
            <person name="Santamaria R.I."/>
            <person name="Bustos P."/>
            <person name="Juarez S."/>
            <person name="Gonzalez V."/>
        </authorList>
    </citation>
    <scope>NUCLEOTIDE SEQUENCE [LARGE SCALE GENOMIC DNA]</scope>
    <source>
        <strain evidence="2">RHph</strain>
    </source>
</reference>
<dbReference type="EMBL" id="MN988534">
    <property type="protein sequence ID" value="QIG73844.1"/>
    <property type="molecule type" value="Genomic_DNA"/>
</dbReference>
<protein>
    <submittedName>
        <fullName evidence="1">Uncharacterized protein</fullName>
    </submittedName>
</protein>
<dbReference type="Proteomes" id="UP000646667">
    <property type="component" value="Segment"/>
</dbReference>
<sequence>MKTYSFDVINPQKFVEDLNSYRHPMNFCVDYGKKRVEVTIPEDYFYSLHEFLARCFDDQITEEDLEIYLKPEK</sequence>
<accession>A0A7S5RJU5</accession>
<evidence type="ECO:0000313" key="1">
    <source>
        <dbReference type="EMBL" id="QIG73844.1"/>
    </source>
</evidence>
<organism evidence="1 2">
    <name type="scientific">Rhizobium phage RHph_N34</name>
    <dbReference type="NCBI Taxonomy" id="2509586"/>
    <lineage>
        <taxon>Viruses</taxon>
        <taxon>Duplodnaviria</taxon>
        <taxon>Heunggongvirae</taxon>
        <taxon>Uroviricota</taxon>
        <taxon>Caudoviricetes</taxon>
        <taxon>Pootjesviridae</taxon>
        <taxon>Staniewskivirinae</taxon>
        <taxon>Trinifflemingvirus</taxon>
        <taxon>Trinifflemingvirus N34</taxon>
    </lineage>
</organism>
<name>A0A7S5RJU5_9CAUD</name>
<proteinExistence type="predicted"/>
<gene>
    <name evidence="1" type="ORF">EVC06_069</name>
</gene>
<evidence type="ECO:0000313" key="2">
    <source>
        <dbReference type="Proteomes" id="UP000646667"/>
    </source>
</evidence>